<dbReference type="Gene3D" id="3.30.70.330">
    <property type="match status" value="2"/>
</dbReference>
<dbReference type="PROSITE" id="PS50961">
    <property type="entry name" value="HTH_LA"/>
    <property type="match status" value="1"/>
</dbReference>
<keyword evidence="5" id="KW-0175">Coiled coil</keyword>
<feature type="region of interest" description="Disordered" evidence="6">
    <location>
        <begin position="336"/>
        <end position="364"/>
    </location>
</feature>
<dbReference type="GO" id="GO:0005634">
    <property type="term" value="C:nucleus"/>
    <property type="evidence" value="ECO:0007669"/>
    <property type="project" value="UniProtKB-SubCell"/>
</dbReference>
<dbReference type="PANTHER" id="PTHR22792:SF166">
    <property type="entry name" value="LUPUS LA PROTEIN HOMOLOG"/>
    <property type="match status" value="1"/>
</dbReference>
<comment type="caution">
    <text evidence="10">The sequence shown here is derived from an EMBL/GenBank/DDBJ whole genome shotgun (WGS) entry which is preliminary data.</text>
</comment>
<keyword evidence="11" id="KW-1185">Reference proteome</keyword>
<dbReference type="CDD" id="cd08028">
    <property type="entry name" value="LARP_3"/>
    <property type="match status" value="1"/>
</dbReference>
<dbReference type="Proteomes" id="UP001381693">
    <property type="component" value="Unassembled WGS sequence"/>
</dbReference>
<evidence type="ECO:0000256" key="5">
    <source>
        <dbReference type="SAM" id="Coils"/>
    </source>
</evidence>
<dbReference type="PROSITE" id="PS50102">
    <property type="entry name" value="RRM"/>
    <property type="match status" value="1"/>
</dbReference>
<dbReference type="SUPFAM" id="SSF54928">
    <property type="entry name" value="RNA-binding domain, RBD"/>
    <property type="match status" value="1"/>
</dbReference>
<feature type="domain" description="HTH La-type RNA-binding" evidence="8">
    <location>
        <begin position="15"/>
        <end position="107"/>
    </location>
</feature>
<dbReference type="Gene3D" id="1.10.10.10">
    <property type="entry name" value="Winged helix-like DNA-binding domain superfamily/Winged helix DNA-binding domain"/>
    <property type="match status" value="1"/>
</dbReference>
<dbReference type="AlphaFoldDB" id="A0AAN8XNX2"/>
<dbReference type="Pfam" id="PF05383">
    <property type="entry name" value="La"/>
    <property type="match status" value="1"/>
</dbReference>
<dbReference type="InterPro" id="IPR014886">
    <property type="entry name" value="La_xRRM"/>
</dbReference>
<dbReference type="SMART" id="SM00715">
    <property type="entry name" value="LA"/>
    <property type="match status" value="1"/>
</dbReference>
<dbReference type="GO" id="GO:0008033">
    <property type="term" value="P:tRNA processing"/>
    <property type="evidence" value="ECO:0007669"/>
    <property type="project" value="TreeGrafter"/>
</dbReference>
<protein>
    <recommendedName>
        <fullName evidence="12">Lupus La protein</fullName>
    </recommendedName>
</protein>
<comment type="subcellular location">
    <subcellularLocation>
        <location evidence="1">Nucleus</location>
    </subcellularLocation>
</comment>
<dbReference type="InterPro" id="IPR045180">
    <property type="entry name" value="La_dom_prot"/>
</dbReference>
<reference evidence="10 11" key="1">
    <citation type="submission" date="2023-11" db="EMBL/GenBank/DDBJ databases">
        <title>Halocaridina rubra genome assembly.</title>
        <authorList>
            <person name="Smith C."/>
        </authorList>
    </citation>
    <scope>NUCLEOTIDE SEQUENCE [LARGE SCALE GENOMIC DNA]</scope>
    <source>
        <strain evidence="10">EP-1</strain>
        <tissue evidence="10">Whole</tissue>
    </source>
</reference>
<dbReference type="PROSITE" id="PS51939">
    <property type="entry name" value="XRRM"/>
    <property type="match status" value="1"/>
</dbReference>
<dbReference type="GO" id="GO:0003729">
    <property type="term" value="F:mRNA binding"/>
    <property type="evidence" value="ECO:0007669"/>
    <property type="project" value="TreeGrafter"/>
</dbReference>
<dbReference type="InterPro" id="IPR036390">
    <property type="entry name" value="WH_DNA-bd_sf"/>
</dbReference>
<feature type="coiled-coil region" evidence="5">
    <location>
        <begin position="204"/>
        <end position="237"/>
    </location>
</feature>
<dbReference type="GO" id="GO:0005829">
    <property type="term" value="C:cytosol"/>
    <property type="evidence" value="ECO:0007669"/>
    <property type="project" value="TreeGrafter"/>
</dbReference>
<feature type="domain" description="RRM" evidence="7">
    <location>
        <begin position="119"/>
        <end position="221"/>
    </location>
</feature>
<proteinExistence type="predicted"/>
<sequence length="364" mass="42402">MTEGEVEVNGKTTAATETQELDKKIIKQVEYYFGDFNLPRDKHLQELIKNDDGWITLDEMMKFKRLAALSTNTSVIAESLKKSTNNIVEVHESNEKIRRIPSRPLQPYSDEVKEETVKKTVYCKGFPKDGSCTLDDLLEFFNKYGPCESVLMRHFLDRSNPDGPKQGFKGSVYVIFPTEEKAEEFRELDEVRYKDTLLLRKWQSEYLEEKRKEIEERRARKEARKKEREQNDEEEEEVVRPKGMFIHFSGIPEDSCVTREELKTALGEFGELCAFIDYSKGLQEGFFRFKEPEFNGKVLEKTEGKLKVQDIELTLRKVEGEEEEEQLKKMKEALKNAKFRASSNKKRKMGGGGRGGFGNKRRRN</sequence>
<keyword evidence="3" id="KW-0539">Nucleus</keyword>
<dbReference type="GO" id="GO:1990904">
    <property type="term" value="C:ribonucleoprotein complex"/>
    <property type="evidence" value="ECO:0007669"/>
    <property type="project" value="UniProtKB-UniRule"/>
</dbReference>
<dbReference type="EMBL" id="JAXCGZ010004607">
    <property type="protein sequence ID" value="KAK7081634.1"/>
    <property type="molecule type" value="Genomic_DNA"/>
</dbReference>
<evidence type="ECO:0000256" key="4">
    <source>
        <dbReference type="PROSITE-ProRule" id="PRU00332"/>
    </source>
</evidence>
<evidence type="ECO:0000313" key="10">
    <source>
        <dbReference type="EMBL" id="KAK7081634.1"/>
    </source>
</evidence>
<name>A0AAN8XNX2_HALRR</name>
<evidence type="ECO:0000259" key="9">
    <source>
        <dbReference type="PROSITE" id="PS51939"/>
    </source>
</evidence>
<evidence type="ECO:0000256" key="3">
    <source>
        <dbReference type="ARBA" id="ARBA00023242"/>
    </source>
</evidence>
<dbReference type="GO" id="GO:0010494">
    <property type="term" value="C:cytoplasmic stress granule"/>
    <property type="evidence" value="ECO:0007669"/>
    <property type="project" value="TreeGrafter"/>
</dbReference>
<dbReference type="InterPro" id="IPR006630">
    <property type="entry name" value="La_HTH"/>
</dbReference>
<dbReference type="GO" id="GO:0045727">
    <property type="term" value="P:positive regulation of translation"/>
    <property type="evidence" value="ECO:0007669"/>
    <property type="project" value="TreeGrafter"/>
</dbReference>
<evidence type="ECO:0000259" key="7">
    <source>
        <dbReference type="PROSITE" id="PS50102"/>
    </source>
</evidence>
<dbReference type="InterPro" id="IPR000504">
    <property type="entry name" value="RRM_dom"/>
</dbReference>
<organism evidence="10 11">
    <name type="scientific">Halocaridina rubra</name>
    <name type="common">Hawaiian red shrimp</name>
    <dbReference type="NCBI Taxonomy" id="373956"/>
    <lineage>
        <taxon>Eukaryota</taxon>
        <taxon>Metazoa</taxon>
        <taxon>Ecdysozoa</taxon>
        <taxon>Arthropoda</taxon>
        <taxon>Crustacea</taxon>
        <taxon>Multicrustacea</taxon>
        <taxon>Malacostraca</taxon>
        <taxon>Eumalacostraca</taxon>
        <taxon>Eucarida</taxon>
        <taxon>Decapoda</taxon>
        <taxon>Pleocyemata</taxon>
        <taxon>Caridea</taxon>
        <taxon>Atyoidea</taxon>
        <taxon>Atyidae</taxon>
        <taxon>Halocaridina</taxon>
    </lineage>
</organism>
<dbReference type="SUPFAM" id="SSF46785">
    <property type="entry name" value="Winged helix' DNA-binding domain"/>
    <property type="match status" value="1"/>
</dbReference>
<evidence type="ECO:0000259" key="8">
    <source>
        <dbReference type="PROSITE" id="PS50961"/>
    </source>
</evidence>
<feature type="domain" description="XRRM" evidence="9">
    <location>
        <begin position="239"/>
        <end position="360"/>
    </location>
</feature>
<gene>
    <name evidence="10" type="ORF">SK128_021424</name>
</gene>
<dbReference type="Pfam" id="PF08777">
    <property type="entry name" value="RRM_3"/>
    <property type="match status" value="1"/>
</dbReference>
<evidence type="ECO:0000256" key="2">
    <source>
        <dbReference type="ARBA" id="ARBA00022884"/>
    </source>
</evidence>
<dbReference type="PANTHER" id="PTHR22792">
    <property type="entry name" value="LUPUS LA PROTEIN-RELATED"/>
    <property type="match status" value="1"/>
</dbReference>
<dbReference type="Pfam" id="PF00076">
    <property type="entry name" value="RRM_1"/>
    <property type="match status" value="1"/>
</dbReference>
<dbReference type="InterPro" id="IPR002344">
    <property type="entry name" value="Lupus_La"/>
</dbReference>
<dbReference type="CDD" id="cd12291">
    <property type="entry name" value="RRM1_La"/>
    <property type="match status" value="1"/>
</dbReference>
<accession>A0AAN8XNX2</accession>
<dbReference type="PRINTS" id="PR00302">
    <property type="entry name" value="LUPUSLA"/>
</dbReference>
<evidence type="ECO:0000256" key="1">
    <source>
        <dbReference type="ARBA" id="ARBA00004123"/>
    </source>
</evidence>
<dbReference type="InterPro" id="IPR012677">
    <property type="entry name" value="Nucleotide-bd_a/b_plait_sf"/>
</dbReference>
<evidence type="ECO:0000256" key="6">
    <source>
        <dbReference type="SAM" id="MobiDB-lite"/>
    </source>
</evidence>
<dbReference type="SMART" id="SM00360">
    <property type="entry name" value="RRM"/>
    <property type="match status" value="1"/>
</dbReference>
<dbReference type="InterPro" id="IPR035979">
    <property type="entry name" value="RBD_domain_sf"/>
</dbReference>
<dbReference type="InterPro" id="IPR036388">
    <property type="entry name" value="WH-like_DNA-bd_sf"/>
</dbReference>
<evidence type="ECO:0008006" key="12">
    <source>
        <dbReference type="Google" id="ProtNLM"/>
    </source>
</evidence>
<keyword evidence="2 4" id="KW-0694">RNA-binding</keyword>
<evidence type="ECO:0000313" key="11">
    <source>
        <dbReference type="Proteomes" id="UP001381693"/>
    </source>
</evidence>